<dbReference type="Gramene" id="TraesROB_scaffold_003678_01G000100.1">
    <property type="protein sequence ID" value="TraesROB_scaffold_003678_01G000100.1"/>
    <property type="gene ID" value="TraesROB_scaffold_003678_01G000100"/>
</dbReference>
<reference evidence="2" key="2">
    <citation type="submission" date="2018-10" db="UniProtKB">
        <authorList>
            <consortium name="EnsemblPlants"/>
        </authorList>
    </citation>
    <scope>IDENTIFICATION</scope>
</reference>
<evidence type="ECO:0000313" key="2">
    <source>
        <dbReference type="EnsemblPlants" id="TraesCS7B02G213500.1.cds1"/>
    </source>
</evidence>
<reference evidence="2" key="1">
    <citation type="submission" date="2018-08" db="EMBL/GenBank/DDBJ databases">
        <authorList>
            <person name="Rossello M."/>
        </authorList>
    </citation>
    <scope>NUCLEOTIDE SEQUENCE [LARGE SCALE GENOMIC DNA]</scope>
    <source>
        <strain evidence="2">cv. Chinese Spring</strain>
    </source>
</reference>
<dbReference type="SMR" id="A0A3B6SEA8"/>
<dbReference type="Gramene" id="TraesRN7B0100602700.1">
    <property type="protein sequence ID" value="TraesRN7B0100602700.1"/>
    <property type="gene ID" value="TraesRN7B0100602700"/>
</dbReference>
<evidence type="ECO:0000256" key="1">
    <source>
        <dbReference type="SAM" id="MobiDB-lite"/>
    </source>
</evidence>
<dbReference type="Gramene" id="TraesCAD_scaffold_001805_01G000200.1">
    <property type="protein sequence ID" value="TraesCAD_scaffold_001805_01G000200.1"/>
    <property type="gene ID" value="TraesCAD_scaffold_001805_01G000200"/>
</dbReference>
<dbReference type="Gramene" id="TraesARI7B03G04142880.1">
    <property type="protein sequence ID" value="TraesARI7B03G04142880.1.CDS1"/>
    <property type="gene ID" value="TraesARI7B03G04142880"/>
</dbReference>
<feature type="region of interest" description="Disordered" evidence="1">
    <location>
        <begin position="1"/>
        <end position="46"/>
    </location>
</feature>
<keyword evidence="3" id="KW-1185">Reference proteome</keyword>
<dbReference type="Gramene" id="TraesCS7B03G0602200.1">
    <property type="protein sequence ID" value="TraesCS7B03G0602200.1.CDS1"/>
    <property type="gene ID" value="TraesCS7B03G0602200"/>
</dbReference>
<dbReference type="Gramene" id="TraesCLE_scaffold_057348_01G000100.1">
    <property type="protein sequence ID" value="TraesCLE_scaffold_057348_01G000100.1"/>
    <property type="gene ID" value="TraesCLE_scaffold_057348_01G000100"/>
</dbReference>
<proteinExistence type="predicted"/>
<dbReference type="Gramene" id="TraesJUL7B03G04188050.1">
    <property type="protein sequence ID" value="TraesJUL7B03G04188050.1.CDS1"/>
    <property type="gene ID" value="TraesJUL7B03G04188050"/>
</dbReference>
<evidence type="ECO:0000313" key="3">
    <source>
        <dbReference type="Proteomes" id="UP000019116"/>
    </source>
</evidence>
<dbReference type="Gramene" id="TraesWEE_scaffold_001508_01G000100.1">
    <property type="protein sequence ID" value="TraesWEE_scaffold_001508_01G000100.1"/>
    <property type="gene ID" value="TraesWEE_scaffold_001508_01G000100"/>
</dbReference>
<dbReference type="Gramene" id="TraesCS7B02G213500.1">
    <property type="protein sequence ID" value="TraesCS7B02G213500.1.cds1"/>
    <property type="gene ID" value="TraesCS7B02G213500"/>
</dbReference>
<dbReference type="Proteomes" id="UP000019116">
    <property type="component" value="Chromosome 7B"/>
</dbReference>
<sequence length="153" mass="17716">MSSSNSSEDNHHDQEDTNQIHPDDLGQLEDEEPHRDRVLSEGSSRKCKKLKMHDHNLPIQFPTTLSTNHFDNLIRRREVHHIPRAHVPSAWDIQRDTGSNAQRKDGWGTKNYDILQAHQRTSMLVQTLINQMDHLTEVVMKHIQACDKKPPPP</sequence>
<name>A0A3B6SEA8_WHEAT</name>
<dbReference type="EnsemblPlants" id="TraesCS7B02G213500.1">
    <property type="protein sequence ID" value="TraesCS7B02G213500.1.cds1"/>
    <property type="gene ID" value="TraesCS7B02G213500"/>
</dbReference>
<organism evidence="2">
    <name type="scientific">Triticum aestivum</name>
    <name type="common">Wheat</name>
    <dbReference type="NCBI Taxonomy" id="4565"/>
    <lineage>
        <taxon>Eukaryota</taxon>
        <taxon>Viridiplantae</taxon>
        <taxon>Streptophyta</taxon>
        <taxon>Embryophyta</taxon>
        <taxon>Tracheophyta</taxon>
        <taxon>Spermatophyta</taxon>
        <taxon>Magnoliopsida</taxon>
        <taxon>Liliopsida</taxon>
        <taxon>Poales</taxon>
        <taxon>Poaceae</taxon>
        <taxon>BOP clade</taxon>
        <taxon>Pooideae</taxon>
        <taxon>Triticodae</taxon>
        <taxon>Triticeae</taxon>
        <taxon>Triticinae</taxon>
        <taxon>Triticum</taxon>
    </lineage>
</organism>
<dbReference type="Gramene" id="TraesMAC7B03G04144150.1">
    <property type="protein sequence ID" value="TraesMAC7B03G04144150.1.CDS1"/>
    <property type="gene ID" value="TraesMAC7B03G04144150"/>
</dbReference>
<dbReference type="AlphaFoldDB" id="A0A3B6SEA8"/>
<protein>
    <submittedName>
        <fullName evidence="2">Uncharacterized protein</fullName>
    </submittedName>
</protein>
<accession>A0A3B6SEA8</accession>